<dbReference type="PANTHER" id="PTHR21738">
    <property type="entry name" value="RIBOSOMAL RNA PROCESSING PROTEIN 36 HOMOLOG"/>
    <property type="match status" value="1"/>
</dbReference>
<feature type="region of interest" description="Disordered" evidence="7">
    <location>
        <begin position="1"/>
        <end position="46"/>
    </location>
</feature>
<dbReference type="InterPro" id="IPR009292">
    <property type="entry name" value="RRP36"/>
</dbReference>
<proteinExistence type="inferred from homology"/>
<feature type="region of interest" description="Disordered" evidence="7">
    <location>
        <begin position="58"/>
        <end position="93"/>
    </location>
</feature>
<keyword evidence="4 6" id="KW-0698">rRNA processing</keyword>
<comment type="similarity">
    <text evidence="2 6">Belongs to the RRP36 family.</text>
</comment>
<organism evidence="8 9">
    <name type="scientific">Mucuna pruriens</name>
    <name type="common">Velvet bean</name>
    <name type="synonym">Dolichos pruriens</name>
    <dbReference type="NCBI Taxonomy" id="157652"/>
    <lineage>
        <taxon>Eukaryota</taxon>
        <taxon>Viridiplantae</taxon>
        <taxon>Streptophyta</taxon>
        <taxon>Embryophyta</taxon>
        <taxon>Tracheophyta</taxon>
        <taxon>Spermatophyta</taxon>
        <taxon>Magnoliopsida</taxon>
        <taxon>eudicotyledons</taxon>
        <taxon>Gunneridae</taxon>
        <taxon>Pentapetalae</taxon>
        <taxon>rosids</taxon>
        <taxon>fabids</taxon>
        <taxon>Fabales</taxon>
        <taxon>Fabaceae</taxon>
        <taxon>Papilionoideae</taxon>
        <taxon>50 kb inversion clade</taxon>
        <taxon>NPAAA clade</taxon>
        <taxon>indigoferoid/millettioid clade</taxon>
        <taxon>Phaseoleae</taxon>
        <taxon>Mucuna</taxon>
    </lineage>
</organism>
<evidence type="ECO:0000256" key="6">
    <source>
        <dbReference type="RuleBase" id="RU368027"/>
    </source>
</evidence>
<comment type="subcellular location">
    <subcellularLocation>
        <location evidence="1 6">Nucleus</location>
        <location evidence="1 6">Nucleolus</location>
    </subcellularLocation>
</comment>
<dbReference type="STRING" id="157652.A0A371EJD0"/>
<feature type="compositionally biased region" description="Basic and acidic residues" evidence="7">
    <location>
        <begin position="237"/>
        <end position="253"/>
    </location>
</feature>
<dbReference type="AlphaFoldDB" id="A0A371EJD0"/>
<keyword evidence="3 6" id="KW-0690">Ribosome biogenesis</keyword>
<evidence type="ECO:0000256" key="4">
    <source>
        <dbReference type="ARBA" id="ARBA00022552"/>
    </source>
</evidence>
<dbReference type="PANTHER" id="PTHR21738:SF0">
    <property type="entry name" value="RIBOSOMAL RNA PROCESSING PROTEIN 36 HOMOLOG"/>
    <property type="match status" value="1"/>
</dbReference>
<protein>
    <recommendedName>
        <fullName evidence="6">rRNA biogenesis protein RRP36</fullName>
    </recommendedName>
</protein>
<dbReference type="GO" id="GO:0000462">
    <property type="term" value="P:maturation of SSU-rRNA from tricistronic rRNA transcript (SSU-rRNA, 5.8S rRNA, LSU-rRNA)"/>
    <property type="evidence" value="ECO:0007669"/>
    <property type="project" value="TreeGrafter"/>
</dbReference>
<evidence type="ECO:0000256" key="7">
    <source>
        <dbReference type="SAM" id="MobiDB-lite"/>
    </source>
</evidence>
<evidence type="ECO:0000256" key="5">
    <source>
        <dbReference type="ARBA" id="ARBA00023242"/>
    </source>
</evidence>
<keyword evidence="6" id="KW-0687">Ribonucleoprotein</keyword>
<comment type="subunit">
    <text evidence="6">Associates with 90S and pre-40S pre-ribosomal particles.</text>
</comment>
<feature type="compositionally biased region" description="Acidic residues" evidence="7">
    <location>
        <begin position="31"/>
        <end position="43"/>
    </location>
</feature>
<accession>A0A371EJD0</accession>
<gene>
    <name evidence="8" type="ORF">CR513_55087</name>
</gene>
<evidence type="ECO:0000313" key="9">
    <source>
        <dbReference type="Proteomes" id="UP000257109"/>
    </source>
</evidence>
<dbReference type="EMBL" id="QJKJ01013561">
    <property type="protein sequence ID" value="RDX66175.1"/>
    <property type="molecule type" value="Genomic_DNA"/>
</dbReference>
<dbReference type="Pfam" id="PF06102">
    <property type="entry name" value="RRP36"/>
    <property type="match status" value="1"/>
</dbReference>
<keyword evidence="9" id="KW-1185">Reference proteome</keyword>
<evidence type="ECO:0000256" key="2">
    <source>
        <dbReference type="ARBA" id="ARBA00009418"/>
    </source>
</evidence>
<keyword evidence="5 6" id="KW-0539">Nucleus</keyword>
<sequence length="253" mass="29924">MKKQRTGIPDSMETQYKESETDESSSSYSSSEDEEEEEEEEIERELADVTFEELQKARSNGAHAFFQKPSENKKLKRANKNRPMEASSKKPVSALREVIQAPKKVVRDPRFESLCGNLDPEGFRKRYKFLYENDLPAERQALKKELKKYKDPKRINEVEERLSWIDKQLKSDSVKHIDAEILAKHKKKEREAAKQGKRPFYLKNSEIRKQRLIEKYNHLKSSGKLEAFVEKRRRRNAAKDHRYMPYRRSGDVE</sequence>
<comment type="function">
    <text evidence="6">Component of the 90S pre-ribosome involved in the maturation of rRNAs. Required for early cleavages of the pre-RNAs in the 40S ribosomal subunit maturation pathway.</text>
</comment>
<dbReference type="GO" id="GO:0005730">
    <property type="term" value="C:nucleolus"/>
    <property type="evidence" value="ECO:0007669"/>
    <property type="project" value="UniProtKB-SubCell"/>
</dbReference>
<name>A0A371EJD0_MUCPR</name>
<evidence type="ECO:0000313" key="8">
    <source>
        <dbReference type="EMBL" id="RDX66175.1"/>
    </source>
</evidence>
<evidence type="ECO:0000256" key="1">
    <source>
        <dbReference type="ARBA" id="ARBA00004604"/>
    </source>
</evidence>
<dbReference type="OrthoDB" id="448446at2759"/>
<feature type="non-terminal residue" evidence="8">
    <location>
        <position position="1"/>
    </location>
</feature>
<dbReference type="GO" id="GO:0030686">
    <property type="term" value="C:90S preribosome"/>
    <property type="evidence" value="ECO:0007669"/>
    <property type="project" value="TreeGrafter"/>
</dbReference>
<dbReference type="Proteomes" id="UP000257109">
    <property type="component" value="Unassembled WGS sequence"/>
</dbReference>
<feature type="region of interest" description="Disordered" evidence="7">
    <location>
        <begin position="232"/>
        <end position="253"/>
    </location>
</feature>
<evidence type="ECO:0000256" key="3">
    <source>
        <dbReference type="ARBA" id="ARBA00022517"/>
    </source>
</evidence>
<reference evidence="8" key="1">
    <citation type="submission" date="2018-05" db="EMBL/GenBank/DDBJ databases">
        <title>Draft genome of Mucuna pruriens seed.</title>
        <authorList>
            <person name="Nnadi N.E."/>
            <person name="Vos R."/>
            <person name="Hasami M.H."/>
            <person name="Devisetty U.K."/>
            <person name="Aguiy J.C."/>
        </authorList>
    </citation>
    <scope>NUCLEOTIDE SEQUENCE [LARGE SCALE GENOMIC DNA]</scope>
    <source>
        <strain evidence="8">JCA_2017</strain>
    </source>
</reference>
<comment type="caution">
    <text evidence="8">The sequence shown here is derived from an EMBL/GenBank/DDBJ whole genome shotgun (WGS) entry which is preliminary data.</text>
</comment>